<protein>
    <recommendedName>
        <fullName evidence="3">Sulfotransferase domain-containing protein</fullName>
    </recommendedName>
</protein>
<evidence type="ECO:0000256" key="1">
    <source>
        <dbReference type="SAM" id="SignalP"/>
    </source>
</evidence>
<accession>A0A7S1L7T5</accession>
<proteinExistence type="predicted"/>
<organism evidence="2">
    <name type="scientific">Alexandrium catenella</name>
    <name type="common">Red tide dinoflagellate</name>
    <name type="synonym">Gonyaulax catenella</name>
    <dbReference type="NCBI Taxonomy" id="2925"/>
    <lineage>
        <taxon>Eukaryota</taxon>
        <taxon>Sar</taxon>
        <taxon>Alveolata</taxon>
        <taxon>Dinophyceae</taxon>
        <taxon>Gonyaulacales</taxon>
        <taxon>Pyrocystaceae</taxon>
        <taxon>Alexandrium</taxon>
    </lineage>
</organism>
<feature type="chain" id="PRO_5030521395" description="Sulfotransferase domain-containing protein" evidence="1">
    <location>
        <begin position="22"/>
        <end position="455"/>
    </location>
</feature>
<evidence type="ECO:0000313" key="2">
    <source>
        <dbReference type="EMBL" id="CAD9096832.1"/>
    </source>
</evidence>
<keyword evidence="1" id="KW-0732">Signal</keyword>
<reference evidence="2" key="1">
    <citation type="submission" date="2021-01" db="EMBL/GenBank/DDBJ databases">
        <authorList>
            <person name="Corre E."/>
            <person name="Pelletier E."/>
            <person name="Niang G."/>
            <person name="Scheremetjew M."/>
            <person name="Finn R."/>
            <person name="Kale V."/>
            <person name="Holt S."/>
            <person name="Cochrane G."/>
            <person name="Meng A."/>
            <person name="Brown T."/>
            <person name="Cohen L."/>
        </authorList>
    </citation>
    <scope>NUCLEOTIDE SEQUENCE</scope>
    <source>
        <strain evidence="2">OF101</strain>
    </source>
</reference>
<gene>
    <name evidence="2" type="ORF">ACAT0790_LOCUS5456</name>
</gene>
<feature type="signal peptide" evidence="1">
    <location>
        <begin position="1"/>
        <end position="21"/>
    </location>
</feature>
<name>A0A7S1L7T5_ALECA</name>
<evidence type="ECO:0008006" key="3">
    <source>
        <dbReference type="Google" id="ProtNLM"/>
    </source>
</evidence>
<sequence length="455" mass="52715">MAPPAIRTTLLGVAGALLGEAVLLSHKDGSPLRMSSSAVSQGAFLGGAVRFEHDERSQLSTSVFAATQALRLGGQPDPGDDRDFHHKVRKVDDRFDISEATEEPPIKLPGITDSMRKLDADIYARHWGPLKPPPYHHPEYYPDWDQFQELESLEQGYTDYWRSLPMYPEVSKLLEVSQRAPYLKFRNWTKLAPRLPMTPEDERHVSENLAFTFHHKTGVTMVSNIRKILPKKHFNLSLIHEPALRGPQVWPRHVKTVHFVRDPIETIISSYRYHQNRWGSETWSWGQFKLQDPMCYNCDDEDHKVIFDTCDFNCTYYELLNRVNETTGVTLEAVSARETLTRMAVFMAFQEDNPYTLQLSLNLWHTDTDKTARCLSKFLGYEGDAVMERKIRKAAKDVNDPYHITRGRYDNTHLRSFLLNHPVWGPDFRAVHEYMAGIFRRQAQMYGCPDQEMEW</sequence>
<dbReference type="InterPro" id="IPR027417">
    <property type="entry name" value="P-loop_NTPase"/>
</dbReference>
<dbReference type="AlphaFoldDB" id="A0A7S1L7T5"/>
<dbReference type="EMBL" id="HBGE01008983">
    <property type="protein sequence ID" value="CAD9096832.1"/>
    <property type="molecule type" value="Transcribed_RNA"/>
</dbReference>
<dbReference type="Gene3D" id="3.40.50.300">
    <property type="entry name" value="P-loop containing nucleotide triphosphate hydrolases"/>
    <property type="match status" value="1"/>
</dbReference>